<evidence type="ECO:0000256" key="6">
    <source>
        <dbReference type="ARBA" id="ARBA00022741"/>
    </source>
</evidence>
<evidence type="ECO:0000256" key="7">
    <source>
        <dbReference type="ARBA" id="ARBA00022777"/>
    </source>
</evidence>
<gene>
    <name evidence="15" type="primary">LOC106806054</name>
</gene>
<dbReference type="PANTHER" id="PTHR19443:SF54">
    <property type="entry name" value="PHOSPHOTRANSFERASE"/>
    <property type="match status" value="1"/>
</dbReference>
<evidence type="ECO:0000256" key="4">
    <source>
        <dbReference type="ARBA" id="ARBA00012324"/>
    </source>
</evidence>
<feature type="domain" description="Hexokinase C-terminal" evidence="13">
    <location>
        <begin position="556"/>
        <end position="788"/>
    </location>
</feature>
<keyword evidence="5" id="KW-0808">Transferase</keyword>
<dbReference type="Pfam" id="PF00349">
    <property type="entry name" value="Hexokinase_1"/>
    <property type="match status" value="3"/>
</dbReference>
<evidence type="ECO:0000259" key="13">
    <source>
        <dbReference type="Pfam" id="PF03727"/>
    </source>
</evidence>
<comment type="catalytic activity">
    <reaction evidence="10">
        <text>a D-hexose + ATP = a D-hexose 6-phosphate + ADP + H(+)</text>
        <dbReference type="Rhea" id="RHEA:22740"/>
        <dbReference type="ChEBI" id="CHEBI:4194"/>
        <dbReference type="ChEBI" id="CHEBI:15378"/>
        <dbReference type="ChEBI" id="CHEBI:30616"/>
        <dbReference type="ChEBI" id="CHEBI:229467"/>
        <dbReference type="ChEBI" id="CHEBI:456216"/>
        <dbReference type="EC" id="2.7.1.1"/>
    </reaction>
    <physiologicalReaction direction="left-to-right" evidence="10">
        <dbReference type="Rhea" id="RHEA:22741"/>
    </physiologicalReaction>
</comment>
<evidence type="ECO:0000313" key="14">
    <source>
        <dbReference type="Proteomes" id="UP000695022"/>
    </source>
</evidence>
<dbReference type="SUPFAM" id="SSF53067">
    <property type="entry name" value="Actin-like ATPase domain"/>
    <property type="match status" value="5"/>
</dbReference>
<comment type="similarity">
    <text evidence="3">Belongs to the hexokinase family.</text>
</comment>
<evidence type="ECO:0000256" key="8">
    <source>
        <dbReference type="ARBA" id="ARBA00022840"/>
    </source>
</evidence>
<evidence type="ECO:0000313" key="15">
    <source>
        <dbReference type="RefSeq" id="XP_014663382.1"/>
    </source>
</evidence>
<proteinExistence type="inferred from homology"/>
<evidence type="ECO:0000256" key="11">
    <source>
        <dbReference type="ARBA" id="ARBA00048160"/>
    </source>
</evidence>
<dbReference type="Gene3D" id="3.40.367.20">
    <property type="match status" value="2"/>
</dbReference>
<comment type="pathway">
    <text evidence="1">Carbohydrate degradation; glycolysis; D-glyceraldehyde 3-phosphate and glycerone phosphate from D-glucose: step 1/4.</text>
</comment>
<dbReference type="InterPro" id="IPR022673">
    <property type="entry name" value="Hexokinase_C"/>
</dbReference>
<dbReference type="GeneID" id="106806054"/>
<evidence type="ECO:0000256" key="10">
    <source>
        <dbReference type="ARBA" id="ARBA00044613"/>
    </source>
</evidence>
<dbReference type="InterPro" id="IPR019807">
    <property type="entry name" value="Hexokinase_BS"/>
</dbReference>
<dbReference type="RefSeq" id="XP_014663382.1">
    <property type="nucleotide sequence ID" value="XM_014807896.1"/>
</dbReference>
<organism evidence="14 15">
    <name type="scientific">Priapulus caudatus</name>
    <name type="common">Priapulid worm</name>
    <dbReference type="NCBI Taxonomy" id="37621"/>
    <lineage>
        <taxon>Eukaryota</taxon>
        <taxon>Metazoa</taxon>
        <taxon>Ecdysozoa</taxon>
        <taxon>Scalidophora</taxon>
        <taxon>Priapulida</taxon>
        <taxon>Priapulimorpha</taxon>
        <taxon>Priapulimorphida</taxon>
        <taxon>Priapulidae</taxon>
        <taxon>Priapulus</taxon>
    </lineage>
</organism>
<dbReference type="InterPro" id="IPR001312">
    <property type="entry name" value="Hexokinase"/>
</dbReference>
<dbReference type="Proteomes" id="UP000695022">
    <property type="component" value="Unplaced"/>
</dbReference>
<dbReference type="Gene3D" id="3.30.420.40">
    <property type="match status" value="3"/>
</dbReference>
<comment type="pathway">
    <text evidence="2">Carbohydrate metabolism; hexose metabolism.</text>
</comment>
<accession>A0ABM1DTW1</accession>
<comment type="catalytic activity">
    <reaction evidence="11">
        <text>D-glucose + ATP = D-glucose 6-phosphate + ADP + H(+)</text>
        <dbReference type="Rhea" id="RHEA:17825"/>
        <dbReference type="ChEBI" id="CHEBI:4167"/>
        <dbReference type="ChEBI" id="CHEBI:15378"/>
        <dbReference type="ChEBI" id="CHEBI:30616"/>
        <dbReference type="ChEBI" id="CHEBI:61548"/>
        <dbReference type="ChEBI" id="CHEBI:456216"/>
        <dbReference type="EC" id="2.7.1.1"/>
    </reaction>
    <physiologicalReaction direction="left-to-right" evidence="11">
        <dbReference type="Rhea" id="RHEA:17826"/>
    </physiologicalReaction>
</comment>
<dbReference type="PRINTS" id="PR00475">
    <property type="entry name" value="HEXOKINASE"/>
</dbReference>
<keyword evidence="6" id="KW-0547">Nucleotide-binding</keyword>
<dbReference type="InterPro" id="IPR043129">
    <property type="entry name" value="ATPase_NBD"/>
</dbReference>
<evidence type="ECO:0000256" key="5">
    <source>
        <dbReference type="ARBA" id="ARBA00022679"/>
    </source>
</evidence>
<dbReference type="EC" id="2.7.1.1" evidence="4"/>
<protein>
    <recommendedName>
        <fullName evidence="4">hexokinase</fullName>
        <ecNumber evidence="4">2.7.1.1</ecNumber>
    </recommendedName>
</protein>
<keyword evidence="7" id="KW-0418">Kinase</keyword>
<feature type="domain" description="Hexokinase N-terminal" evidence="12">
    <location>
        <begin position="498"/>
        <end position="550"/>
    </location>
</feature>
<evidence type="ECO:0000256" key="9">
    <source>
        <dbReference type="ARBA" id="ARBA00023152"/>
    </source>
</evidence>
<feature type="domain" description="Hexokinase N-terminal" evidence="12">
    <location>
        <begin position="177"/>
        <end position="241"/>
    </location>
</feature>
<dbReference type="PROSITE" id="PS00378">
    <property type="entry name" value="HEXOKINASE_1"/>
    <property type="match status" value="1"/>
</dbReference>
<feature type="domain" description="Hexokinase C-terminal" evidence="13">
    <location>
        <begin position="247"/>
        <end position="470"/>
    </location>
</feature>
<feature type="domain" description="Hexokinase N-terminal" evidence="12">
    <location>
        <begin position="19"/>
        <end position="175"/>
    </location>
</feature>
<keyword evidence="14" id="KW-1185">Reference proteome</keyword>
<keyword evidence="8" id="KW-0067">ATP-binding</keyword>
<keyword evidence="9" id="KW-0324">Glycolysis</keyword>
<dbReference type="InterPro" id="IPR022672">
    <property type="entry name" value="Hexokinase_N"/>
</dbReference>
<name>A0ABM1DTW1_PRICU</name>
<evidence type="ECO:0000259" key="12">
    <source>
        <dbReference type="Pfam" id="PF00349"/>
    </source>
</evidence>
<dbReference type="PROSITE" id="PS51748">
    <property type="entry name" value="HEXOKINASE_2"/>
    <property type="match status" value="2"/>
</dbReference>
<dbReference type="PANTHER" id="PTHR19443">
    <property type="entry name" value="HEXOKINASE"/>
    <property type="match status" value="1"/>
</dbReference>
<dbReference type="Pfam" id="PF03727">
    <property type="entry name" value="Hexokinase_2"/>
    <property type="match status" value="2"/>
</dbReference>
<sequence length="806" mass="90518">MDVTWSSLQLDDPKKVADVEKYVGGFRLSDDTLKQVQEIFLNEMKLGLSKDESKRKQSSCVMESTYLRDTLHGKEEGDFLALDLGGTRFRILLVRLHNHQYSEIFKVADIPDAILVGSGDQLFAYIADRIFDFLEENNLHGQKFPLGFTFSFPMIQKSLNCGILITWTKSFKCSGSAFPMIQKSLKCGILITWTKSFKCSGCVGEDAVKHLENAIKIRGGMDIEVVAIVNDTTGTLMAGAYLDEKCRVGVILGTGFNACYVEKLENVEKWDGDYEEPRQVLIDTEMGAFGDNGVLDFFKTEYDFEVDQVSNHVHSFTFEKMFSGHYLGEVVRLTMLKLISEGLLFGGTSSNEINQRWGLKTEHVAFIDGEKTDENTRNLLKEMKLLEHGGKDDIAIIKHVCALVSERGGFLVGSCMAVLLNRMQEPDVTIAVDGSVYKHHARLHQLIMRKIEQFAPKYKCKIIRADDGSGSQKFYQQYKRKAVSNQNTHIRQFYMTFILITWTKSFKCSGCVGEDAVKHLENAIKIRGGMDIEVVAIVNDTTGTLMAGAYLDEKCRVGVILGTGFNACYVEKLENVEKWDGDYEEPRQVLIDTEMGAFGDNGVLDFFKTEYDFEVDQVSNHVHSFTFEKMFSGHYLGEVVRLTMLKLISEGLLFGGTSSNEINQRWGLKTEHVAFIDGEKTDENTRNLLKEMKLLEHGGKDDIAIIKHVCALVSERGGFLVGSCMAVLLNRMQEPDVTIAVDGSVYKHHARLHQLIMRKIEQFAPKYKCKIIRADDGSGKGAGLVAAVAVRLEKERQRHMAAVAAN</sequence>
<evidence type="ECO:0000256" key="2">
    <source>
        <dbReference type="ARBA" id="ARBA00005028"/>
    </source>
</evidence>
<evidence type="ECO:0000256" key="3">
    <source>
        <dbReference type="ARBA" id="ARBA00009225"/>
    </source>
</evidence>
<evidence type="ECO:0000256" key="1">
    <source>
        <dbReference type="ARBA" id="ARBA00004888"/>
    </source>
</evidence>
<reference evidence="15" key="1">
    <citation type="submission" date="2025-08" db="UniProtKB">
        <authorList>
            <consortium name="RefSeq"/>
        </authorList>
    </citation>
    <scope>IDENTIFICATION</scope>
</reference>